<comment type="function">
    <text evidence="8">Ferredoxins are iron-sulfur proteins that transfer electrons in a wide variety of metabolic reactions.</text>
</comment>
<organism evidence="10 11">
    <name type="scientific">Actinomadura montaniterrae</name>
    <dbReference type="NCBI Taxonomy" id="1803903"/>
    <lineage>
        <taxon>Bacteria</taxon>
        <taxon>Bacillati</taxon>
        <taxon>Actinomycetota</taxon>
        <taxon>Actinomycetes</taxon>
        <taxon>Streptosporangiales</taxon>
        <taxon>Thermomonosporaceae</taxon>
        <taxon>Actinomadura</taxon>
    </lineage>
</organism>
<accession>A0A6L3W1M1</accession>
<dbReference type="PANTHER" id="PTHR42859">
    <property type="entry name" value="OXIDOREDUCTASE"/>
    <property type="match status" value="1"/>
</dbReference>
<dbReference type="Pfam" id="PF00037">
    <property type="entry name" value="Fer4"/>
    <property type="match status" value="1"/>
</dbReference>
<keyword evidence="5 8" id="KW-0249">Electron transport</keyword>
<dbReference type="GO" id="GO:0051538">
    <property type="term" value="F:3 iron, 4 sulfur cluster binding"/>
    <property type="evidence" value="ECO:0007669"/>
    <property type="project" value="UniProtKB-UniRule"/>
</dbReference>
<dbReference type="PROSITE" id="PS00198">
    <property type="entry name" value="4FE4S_FER_1"/>
    <property type="match status" value="1"/>
</dbReference>
<reference evidence="10 11" key="1">
    <citation type="submission" date="2019-09" db="EMBL/GenBank/DDBJ databases">
        <title>Actinomadura physcomitrii sp. nov., a novel actinomycete isolated from moss [Physcomitrium sphaericum (Ludw) Fuernr].</title>
        <authorList>
            <person name="Liu C."/>
            <person name="Zhuang X."/>
        </authorList>
    </citation>
    <scope>NUCLEOTIDE SEQUENCE [LARGE SCALE GENOMIC DNA]</scope>
    <source>
        <strain evidence="10 11">CYP1-1B</strain>
    </source>
</reference>
<dbReference type="InterPro" id="IPR017900">
    <property type="entry name" value="4Fe4S_Fe_S_CS"/>
</dbReference>
<dbReference type="InterPro" id="IPR017896">
    <property type="entry name" value="4Fe4S_Fe-S-bd"/>
</dbReference>
<dbReference type="PANTHER" id="PTHR42859:SF2">
    <property type="entry name" value="FERREDOXIN"/>
    <property type="match status" value="1"/>
</dbReference>
<feature type="domain" description="4Fe-4S ferredoxin-type" evidence="9">
    <location>
        <begin position="31"/>
        <end position="60"/>
    </location>
</feature>
<dbReference type="Proteomes" id="UP000483004">
    <property type="component" value="Unassembled WGS sequence"/>
</dbReference>
<keyword evidence="7 8" id="KW-0411">Iron-sulfur</keyword>
<dbReference type="PRINTS" id="PR00354">
    <property type="entry name" value="7FE8SFRDOXIN"/>
</dbReference>
<dbReference type="PROSITE" id="PS51379">
    <property type="entry name" value="4FE4S_FER_2"/>
    <property type="match status" value="1"/>
</dbReference>
<evidence type="ECO:0000256" key="8">
    <source>
        <dbReference type="RuleBase" id="RU365098"/>
    </source>
</evidence>
<evidence type="ECO:0000313" key="11">
    <source>
        <dbReference type="Proteomes" id="UP000483004"/>
    </source>
</evidence>
<name>A0A6L3W1M1_9ACTN</name>
<evidence type="ECO:0000256" key="6">
    <source>
        <dbReference type="ARBA" id="ARBA00023004"/>
    </source>
</evidence>
<keyword evidence="6 8" id="KW-0408">Iron</keyword>
<dbReference type="GO" id="GO:0046872">
    <property type="term" value="F:metal ion binding"/>
    <property type="evidence" value="ECO:0007669"/>
    <property type="project" value="UniProtKB-UniRule"/>
</dbReference>
<keyword evidence="4 8" id="KW-0479">Metal-binding</keyword>
<evidence type="ECO:0000256" key="2">
    <source>
        <dbReference type="ARBA" id="ARBA00022448"/>
    </source>
</evidence>
<dbReference type="InterPro" id="IPR000813">
    <property type="entry name" value="7Fe_ferredoxin"/>
</dbReference>
<gene>
    <name evidence="10" type="ORF">F9B16_02125</name>
</gene>
<comment type="caution">
    <text evidence="10">The sequence shown here is derived from an EMBL/GenBank/DDBJ whole genome shotgun (WGS) entry which is preliminary data.</text>
</comment>
<dbReference type="GO" id="GO:0009055">
    <property type="term" value="F:electron transfer activity"/>
    <property type="evidence" value="ECO:0007669"/>
    <property type="project" value="UniProtKB-UniRule"/>
</dbReference>
<comment type="cofactor">
    <cofactor evidence="1 8">
        <name>[4Fe-4S] cluster</name>
        <dbReference type="ChEBI" id="CHEBI:49883"/>
    </cofactor>
</comment>
<sequence>MAYVIGPACVDVMDRSCMEECPVDCIYEGARKLYIHPVECIDCGACAEVCPEQAISADRTADPDHRVDNRRFFEEPLPGREEAVGSPGGAAKIGPIGVDTELTKAG</sequence>
<evidence type="ECO:0000313" key="10">
    <source>
        <dbReference type="EMBL" id="KAB2388751.1"/>
    </source>
</evidence>
<dbReference type="GO" id="GO:0051539">
    <property type="term" value="F:4 iron, 4 sulfur cluster binding"/>
    <property type="evidence" value="ECO:0007669"/>
    <property type="project" value="UniProtKB-UniRule"/>
</dbReference>
<dbReference type="RefSeq" id="WP_151538098.1">
    <property type="nucleotide sequence ID" value="NZ_WBMR01000003.1"/>
</dbReference>
<protein>
    <recommendedName>
        <fullName evidence="8">Ferredoxin</fullName>
    </recommendedName>
</protein>
<dbReference type="SUPFAM" id="SSF54862">
    <property type="entry name" value="4Fe-4S ferredoxins"/>
    <property type="match status" value="1"/>
</dbReference>
<dbReference type="Gene3D" id="3.30.70.20">
    <property type="match status" value="1"/>
</dbReference>
<keyword evidence="11" id="KW-1185">Reference proteome</keyword>
<dbReference type="AlphaFoldDB" id="A0A6L3W1M1"/>
<evidence type="ECO:0000256" key="5">
    <source>
        <dbReference type="ARBA" id="ARBA00022982"/>
    </source>
</evidence>
<evidence type="ECO:0000256" key="1">
    <source>
        <dbReference type="ARBA" id="ARBA00001966"/>
    </source>
</evidence>
<keyword evidence="8" id="KW-0003">3Fe-4S</keyword>
<evidence type="ECO:0000256" key="3">
    <source>
        <dbReference type="ARBA" id="ARBA00022485"/>
    </source>
</evidence>
<keyword evidence="2 8" id="KW-0813">Transport</keyword>
<evidence type="ECO:0000256" key="4">
    <source>
        <dbReference type="ARBA" id="ARBA00022723"/>
    </source>
</evidence>
<evidence type="ECO:0000256" key="7">
    <source>
        <dbReference type="ARBA" id="ARBA00023014"/>
    </source>
</evidence>
<comment type="cofactor">
    <cofactor evidence="8">
        <name>[3Fe-4S] cluster</name>
        <dbReference type="ChEBI" id="CHEBI:21137"/>
    </cofactor>
    <text evidence="8">Binds 1 [3Fe-4S] cluster.</text>
</comment>
<keyword evidence="3 8" id="KW-0004">4Fe-4S</keyword>
<dbReference type="InterPro" id="IPR050294">
    <property type="entry name" value="RnfB_subfamily"/>
</dbReference>
<dbReference type="OrthoDB" id="9803397at2"/>
<dbReference type="EMBL" id="WBMR01000003">
    <property type="protein sequence ID" value="KAB2388751.1"/>
    <property type="molecule type" value="Genomic_DNA"/>
</dbReference>
<evidence type="ECO:0000259" key="9">
    <source>
        <dbReference type="PROSITE" id="PS51379"/>
    </source>
</evidence>
<proteinExistence type="predicted"/>